<evidence type="ECO:0000256" key="3">
    <source>
        <dbReference type="ARBA" id="ARBA00022692"/>
    </source>
</evidence>
<feature type="coiled-coil region" evidence="6">
    <location>
        <begin position="345"/>
        <end position="379"/>
    </location>
</feature>
<dbReference type="PANTHER" id="PTHR32309:SF13">
    <property type="entry name" value="FERRIC ENTEROBACTIN TRANSPORT PROTEIN FEPE"/>
    <property type="match status" value="1"/>
</dbReference>
<keyword evidence="6" id="KW-0175">Coiled coil</keyword>
<dbReference type="GO" id="GO:0004713">
    <property type="term" value="F:protein tyrosine kinase activity"/>
    <property type="evidence" value="ECO:0007669"/>
    <property type="project" value="TreeGrafter"/>
</dbReference>
<evidence type="ECO:0000256" key="2">
    <source>
        <dbReference type="ARBA" id="ARBA00022475"/>
    </source>
</evidence>
<evidence type="ECO:0000313" key="9">
    <source>
        <dbReference type="EMBL" id="PWR25480.1"/>
    </source>
</evidence>
<evidence type="ECO:0000259" key="8">
    <source>
        <dbReference type="Pfam" id="PF02706"/>
    </source>
</evidence>
<keyword evidence="2" id="KW-1003">Cell membrane</keyword>
<keyword evidence="4 7" id="KW-1133">Transmembrane helix</keyword>
<dbReference type="PANTHER" id="PTHR32309">
    <property type="entry name" value="TYROSINE-PROTEIN KINASE"/>
    <property type="match status" value="1"/>
</dbReference>
<evidence type="ECO:0000256" key="1">
    <source>
        <dbReference type="ARBA" id="ARBA00004651"/>
    </source>
</evidence>
<reference evidence="9 10" key="1">
    <citation type="submission" date="2018-05" db="EMBL/GenBank/DDBJ databases">
        <title>Zavarzinia sp. HR-AS.</title>
        <authorList>
            <person name="Lee Y."/>
            <person name="Jeon C.O."/>
        </authorList>
    </citation>
    <scope>NUCLEOTIDE SEQUENCE [LARGE SCALE GENOMIC DNA]</scope>
    <source>
        <strain evidence="9 10">HR-AS</strain>
    </source>
</reference>
<keyword evidence="10" id="KW-1185">Reference proteome</keyword>
<comment type="subcellular location">
    <subcellularLocation>
        <location evidence="1">Cell membrane</location>
        <topology evidence="1">Multi-pass membrane protein</topology>
    </subcellularLocation>
</comment>
<keyword evidence="5 7" id="KW-0472">Membrane</keyword>
<accession>A0A317EHC8</accession>
<dbReference type="AlphaFoldDB" id="A0A317EHC8"/>
<evidence type="ECO:0000256" key="6">
    <source>
        <dbReference type="SAM" id="Coils"/>
    </source>
</evidence>
<dbReference type="InterPro" id="IPR050445">
    <property type="entry name" value="Bact_polysacc_biosynth/exp"/>
</dbReference>
<dbReference type="Proteomes" id="UP000245461">
    <property type="component" value="Unassembled WGS sequence"/>
</dbReference>
<dbReference type="GO" id="GO:0005886">
    <property type="term" value="C:plasma membrane"/>
    <property type="evidence" value="ECO:0007669"/>
    <property type="project" value="UniProtKB-SubCell"/>
</dbReference>
<name>A0A317EHC8_9PROT</name>
<evidence type="ECO:0000313" key="10">
    <source>
        <dbReference type="Proteomes" id="UP000245461"/>
    </source>
</evidence>
<dbReference type="EMBL" id="QGLE01000001">
    <property type="protein sequence ID" value="PWR25480.1"/>
    <property type="molecule type" value="Genomic_DNA"/>
</dbReference>
<organism evidence="9 10">
    <name type="scientific">Zavarzinia aquatilis</name>
    <dbReference type="NCBI Taxonomy" id="2211142"/>
    <lineage>
        <taxon>Bacteria</taxon>
        <taxon>Pseudomonadati</taxon>
        <taxon>Pseudomonadota</taxon>
        <taxon>Alphaproteobacteria</taxon>
        <taxon>Rhodospirillales</taxon>
        <taxon>Zavarziniaceae</taxon>
        <taxon>Zavarzinia</taxon>
    </lineage>
</organism>
<dbReference type="InterPro" id="IPR003856">
    <property type="entry name" value="LPS_length_determ_N"/>
</dbReference>
<feature type="transmembrane region" description="Helical" evidence="7">
    <location>
        <begin position="436"/>
        <end position="459"/>
    </location>
</feature>
<comment type="caution">
    <text evidence="9">The sequence shown here is derived from an EMBL/GenBank/DDBJ whole genome shotgun (WGS) entry which is preliminary data.</text>
</comment>
<feature type="domain" description="Polysaccharide chain length determinant N-terminal" evidence="8">
    <location>
        <begin position="19"/>
        <end position="100"/>
    </location>
</feature>
<sequence length="697" mass="76855">MASRGGYTVRDLLIFAFYSWRVIVIVGLIPLLIGVAASLTAKKYYTANGLILVLVNREHSGTEGVSDAGPSVLSIDGLKLVQSEAEIIVSDGVLADVVRQMRPEVLYPAVAKRRLFGLLPPADENEWSQRAVERLRDDLKAQVREESSVIGVSFRHVDPQLAAAVTSAVIKAYQERRRKVFDVVRSPLLNEEVRRFADDLQGIDAQIRAVKLKYGAIEIDQDIILAVNQSDVLLQRTRQAQERRAMVIEQVTAARAKLAAEPLRLFDYGEQTNQILNDEDRNLLTKLELELQGLKKLYAPDFPLRAQTEKRIALLKESIREKAKPQYQINREVRNPTLDFMNSRLFELEVESDSLDDQIAELERLSKEAASRVDELREAQFLLHELERTRKVMEDVYHQYALRAEAVKMDEKAAAEQTNNVRVIELPEVPVTGATMAWSFLAAGLFGGILAGIAGGFLANINRQVYLLPSEAERQLGLSALASFMVGAPRPKHRASDEEMGHLSSQILDTLIGDRGLGSLHILPVDRDAADIALLQGLLTECAVQRSLSVLLVDLGDGQGIARALGLRPQTAATRRTADVGHAPLPGFGHVEVAIEPLSSPVFDLRVPLRQAVEGVAALQQAFDLVVIVAPPLSAGHIGRRASAIVDATILMLKAESSRGPAAVWTRDAVLEAGGDILGFIMTGRRFHIPSRIYKWL</sequence>
<dbReference type="OrthoDB" id="8430685at2"/>
<proteinExistence type="predicted"/>
<keyword evidence="3 7" id="KW-0812">Transmembrane</keyword>
<evidence type="ECO:0000256" key="5">
    <source>
        <dbReference type="ARBA" id="ARBA00023136"/>
    </source>
</evidence>
<feature type="transmembrane region" description="Helical" evidence="7">
    <location>
        <begin position="12"/>
        <end position="33"/>
    </location>
</feature>
<evidence type="ECO:0000256" key="4">
    <source>
        <dbReference type="ARBA" id="ARBA00022989"/>
    </source>
</evidence>
<dbReference type="Pfam" id="PF02706">
    <property type="entry name" value="Wzz"/>
    <property type="match status" value="1"/>
</dbReference>
<protein>
    <recommendedName>
        <fullName evidence="8">Polysaccharide chain length determinant N-terminal domain-containing protein</fullName>
    </recommendedName>
</protein>
<gene>
    <name evidence="9" type="ORF">DKG74_00430</name>
</gene>
<dbReference type="RefSeq" id="WP_109901513.1">
    <property type="nucleotide sequence ID" value="NZ_QGLE01000001.1"/>
</dbReference>
<evidence type="ECO:0000256" key="7">
    <source>
        <dbReference type="SAM" id="Phobius"/>
    </source>
</evidence>